<sequence>MIALLLVSHLDRVAAAVRDLITELAGADVVVGTAGGTSGFGVDLATIEAEIRRLSDRGATHIVALGDMGSSVILLEESACGADVPIEVVDAPFLEGAVASAMVLATGGGASEARTAAEAAYDLRKR</sequence>
<name>A0A7Y0L2U2_9FIRM</name>
<dbReference type="InterPro" id="IPR039643">
    <property type="entry name" value="DhaM"/>
</dbReference>
<proteinExistence type="predicted"/>
<dbReference type="EMBL" id="JABBVZ010000019">
    <property type="protein sequence ID" value="NMP22259.1"/>
    <property type="molecule type" value="Genomic_DNA"/>
</dbReference>
<evidence type="ECO:0000313" key="3">
    <source>
        <dbReference type="EMBL" id="NMP22259.1"/>
    </source>
</evidence>
<dbReference type="InterPro" id="IPR004701">
    <property type="entry name" value="PTS_EIIA_man-typ"/>
</dbReference>
<reference evidence="3 4" key="1">
    <citation type="submission" date="2020-04" db="EMBL/GenBank/DDBJ databases">
        <authorList>
            <person name="Zhang R."/>
            <person name="Schippers A."/>
        </authorList>
    </citation>
    <scope>NUCLEOTIDE SEQUENCE [LARGE SCALE GENOMIC DNA]</scope>
    <source>
        <strain evidence="3 4">DSM 109850</strain>
    </source>
</reference>
<keyword evidence="4" id="KW-1185">Reference proteome</keyword>
<comment type="caution">
    <text evidence="3">The sequence shown here is derived from an EMBL/GenBank/DDBJ whole genome shotgun (WGS) entry which is preliminary data.</text>
</comment>
<gene>
    <name evidence="3" type="ORF">HIJ39_07820</name>
</gene>
<keyword evidence="1" id="KW-0808">Transferase</keyword>
<evidence type="ECO:0000313" key="4">
    <source>
        <dbReference type="Proteomes" id="UP000533476"/>
    </source>
</evidence>
<dbReference type="Proteomes" id="UP000533476">
    <property type="component" value="Unassembled WGS sequence"/>
</dbReference>
<dbReference type="InterPro" id="IPR036662">
    <property type="entry name" value="PTS_EIIA_man-typ_sf"/>
</dbReference>
<feature type="domain" description="PTS EIIA type-4" evidence="2">
    <location>
        <begin position="4"/>
        <end position="106"/>
    </location>
</feature>
<dbReference type="GO" id="GO:0047324">
    <property type="term" value="F:phosphoenolpyruvate-glycerone phosphotransferase activity"/>
    <property type="evidence" value="ECO:0007669"/>
    <property type="project" value="InterPro"/>
</dbReference>
<dbReference type="Gene3D" id="3.40.50.510">
    <property type="entry name" value="Phosphotransferase system, mannose-type IIA component"/>
    <property type="match status" value="1"/>
</dbReference>
<evidence type="ECO:0000259" key="2">
    <source>
        <dbReference type="Pfam" id="PF03610"/>
    </source>
</evidence>
<dbReference type="AlphaFoldDB" id="A0A7Y0L2U2"/>
<dbReference type="GO" id="GO:0019563">
    <property type="term" value="P:glycerol catabolic process"/>
    <property type="evidence" value="ECO:0007669"/>
    <property type="project" value="InterPro"/>
</dbReference>
<dbReference type="PANTHER" id="PTHR38594">
    <property type="entry name" value="PEP-DEPENDENT DIHYDROXYACETONE KINASE, PHOSPHORYL DONOR SUBUNIT DHAM"/>
    <property type="match status" value="1"/>
</dbReference>
<accession>A0A7Y0L2U2</accession>
<dbReference type="GO" id="GO:0016020">
    <property type="term" value="C:membrane"/>
    <property type="evidence" value="ECO:0007669"/>
    <property type="project" value="InterPro"/>
</dbReference>
<dbReference type="GO" id="GO:0009401">
    <property type="term" value="P:phosphoenolpyruvate-dependent sugar phosphotransferase system"/>
    <property type="evidence" value="ECO:0007669"/>
    <property type="project" value="InterPro"/>
</dbReference>
<dbReference type="SUPFAM" id="SSF53062">
    <property type="entry name" value="PTS system fructose IIA component-like"/>
    <property type="match status" value="1"/>
</dbReference>
<dbReference type="Pfam" id="PF03610">
    <property type="entry name" value="EIIA-man"/>
    <property type="match status" value="1"/>
</dbReference>
<dbReference type="PANTHER" id="PTHR38594:SF1">
    <property type="entry name" value="PEP-DEPENDENT DIHYDROXYACETONE KINASE, PHOSPHORYL DONOR SUBUNIT DHAM"/>
    <property type="match status" value="1"/>
</dbReference>
<dbReference type="RefSeq" id="WP_169098389.1">
    <property type="nucleotide sequence ID" value="NZ_JABBVZ010000019.1"/>
</dbReference>
<organism evidence="3 4">
    <name type="scientific">Sulfobacillus harzensis</name>
    <dbReference type="NCBI Taxonomy" id="2729629"/>
    <lineage>
        <taxon>Bacteria</taxon>
        <taxon>Bacillati</taxon>
        <taxon>Bacillota</taxon>
        <taxon>Clostridia</taxon>
        <taxon>Eubacteriales</taxon>
        <taxon>Clostridiales Family XVII. Incertae Sedis</taxon>
        <taxon>Sulfobacillus</taxon>
    </lineage>
</organism>
<protein>
    <recommendedName>
        <fullName evidence="2">PTS EIIA type-4 domain-containing protein</fullName>
    </recommendedName>
</protein>
<evidence type="ECO:0000256" key="1">
    <source>
        <dbReference type="ARBA" id="ARBA00022679"/>
    </source>
</evidence>